<organism evidence="1 2">
    <name type="scientific">Xylona heveae (strain CBS 132557 / TC161)</name>
    <dbReference type="NCBI Taxonomy" id="1328760"/>
    <lineage>
        <taxon>Eukaryota</taxon>
        <taxon>Fungi</taxon>
        <taxon>Dikarya</taxon>
        <taxon>Ascomycota</taxon>
        <taxon>Pezizomycotina</taxon>
        <taxon>Xylonomycetes</taxon>
        <taxon>Xylonales</taxon>
        <taxon>Xylonaceae</taxon>
        <taxon>Xylona</taxon>
    </lineage>
</organism>
<dbReference type="PANTHER" id="PTHR33835:SF1">
    <property type="entry name" value="METALLO-BETA-LACTAMASE DOMAIN-CONTAINING PROTEIN"/>
    <property type="match status" value="1"/>
</dbReference>
<reference evidence="1 2" key="1">
    <citation type="journal article" date="2016" name="Fungal Biol.">
        <title>The genome of Xylona heveae provides a window into fungal endophytism.</title>
        <authorList>
            <person name="Gazis R."/>
            <person name="Kuo A."/>
            <person name="Riley R."/>
            <person name="LaButti K."/>
            <person name="Lipzen A."/>
            <person name="Lin J."/>
            <person name="Amirebrahimi M."/>
            <person name="Hesse C.N."/>
            <person name="Spatafora J.W."/>
            <person name="Henrissat B."/>
            <person name="Hainaut M."/>
            <person name="Grigoriev I.V."/>
            <person name="Hibbett D.S."/>
        </authorList>
    </citation>
    <scope>NUCLEOTIDE SEQUENCE [LARGE SCALE GENOMIC DNA]</scope>
    <source>
        <strain evidence="1 2">TC161</strain>
    </source>
</reference>
<dbReference type="STRING" id="1328760.A0A165H4W0"/>
<evidence type="ECO:0008006" key="3">
    <source>
        <dbReference type="Google" id="ProtNLM"/>
    </source>
</evidence>
<dbReference type="InParanoid" id="A0A165H4W0"/>
<dbReference type="Pfam" id="PF14234">
    <property type="entry name" value="DUF4336"/>
    <property type="match status" value="1"/>
</dbReference>
<protein>
    <recommendedName>
        <fullName evidence="3">DUF4336 domain-containing protein</fullName>
    </recommendedName>
</protein>
<name>A0A165H4W0_XYLHT</name>
<dbReference type="InterPro" id="IPR036866">
    <property type="entry name" value="RibonucZ/Hydroxyglut_hydro"/>
</dbReference>
<dbReference type="RefSeq" id="XP_018188541.1">
    <property type="nucleotide sequence ID" value="XM_018335119.1"/>
</dbReference>
<dbReference type="GeneID" id="28900256"/>
<proteinExistence type="predicted"/>
<accession>A0A165H4W0</accession>
<dbReference type="OMA" id="IFRDVMA"/>
<dbReference type="SUPFAM" id="SSF56281">
    <property type="entry name" value="Metallo-hydrolase/oxidoreductase"/>
    <property type="match status" value="1"/>
</dbReference>
<dbReference type="EMBL" id="KV407458">
    <property type="protein sequence ID" value="KZF22986.1"/>
    <property type="molecule type" value="Genomic_DNA"/>
</dbReference>
<keyword evidence="2" id="KW-1185">Reference proteome</keyword>
<dbReference type="AlphaFoldDB" id="A0A165H4W0"/>
<dbReference type="Proteomes" id="UP000076632">
    <property type="component" value="Unassembled WGS sequence"/>
</dbReference>
<dbReference type="PANTHER" id="PTHR33835">
    <property type="entry name" value="YALI0C07656P"/>
    <property type="match status" value="1"/>
</dbReference>
<dbReference type="OrthoDB" id="421671at2759"/>
<dbReference type="InterPro" id="IPR025638">
    <property type="entry name" value="DUF4336"/>
</dbReference>
<sequence>MTSKLIPKNPSEVMVIRKVTPNITTLSVPFERYGRIKVGGRGTIVRLQSGALAVFSPVALTPEVRTTVEELGGNVRYITALDFEHHIFLGDWHKAFPEAKVIGPEGLPEKRKQQKYEEVPFSTVFTRAAHDNNEDIRIDPDFDSDFEYEYVPSHANRELAFLYKPDRTLIEADLLFNLPATEQYSRTGKKATSGFLTKFFAKAMRTKGKARVQRRLLWYLVTRQDRIGFGKSMARIDKWNFDRIIPCHGDVIEIGGKAIFRNVMEWHLRELKAAFWHKKYEQPKAKETKEVAKEEKKAQ</sequence>
<evidence type="ECO:0000313" key="1">
    <source>
        <dbReference type="EMBL" id="KZF22986.1"/>
    </source>
</evidence>
<evidence type="ECO:0000313" key="2">
    <source>
        <dbReference type="Proteomes" id="UP000076632"/>
    </source>
</evidence>
<gene>
    <name evidence="1" type="ORF">L228DRAFT_268352</name>
</gene>